<dbReference type="InterPro" id="IPR013762">
    <property type="entry name" value="Integrase-like_cat_sf"/>
</dbReference>
<name>A0ABM7VX82_9ENTR</name>
<dbReference type="Gene3D" id="1.10.150.130">
    <property type="match status" value="1"/>
</dbReference>
<evidence type="ECO:0000256" key="1">
    <source>
        <dbReference type="ARBA" id="ARBA00008857"/>
    </source>
</evidence>
<protein>
    <submittedName>
        <fullName evidence="8">Integrase</fullName>
    </submittedName>
</protein>
<accession>A0ABM7VX82</accession>
<dbReference type="SUPFAM" id="SSF56349">
    <property type="entry name" value="DNA breaking-rejoining enzymes"/>
    <property type="match status" value="1"/>
</dbReference>
<feature type="domain" description="Tyr recombinase" evidence="6">
    <location>
        <begin position="177"/>
        <end position="368"/>
    </location>
</feature>
<dbReference type="Pfam" id="PF09003">
    <property type="entry name" value="Arm-DNA-bind_1"/>
    <property type="match status" value="1"/>
</dbReference>
<sequence length="368" mass="42356">MTKRRENYDQNLPRNLTYRQSRKTYAWRNPLTGKEISLGKISKREAVAQAIEANHYLEQNYTPVTLLEQLKGEHEYTVAEWLKEYWEILGKRELSAITLKSRKGHLEVIRQSLGEMILAKVSTLHIADFLKRWTDEDKMTMATTYRSVLSDVFREAIVNGRVVANPVEPTRTPTIKVKRERLELETFISIRHEAEVLPVWFRNGMDLALVTGQRREDIVEMRFSEIRDNRLHVVHIKTGMMIAISLDLELRCAGLVLGDVIERCRKGNSTDFLISAGVRKNSLAGSIHPDGLTKYFVKARKLSQIAFSDSPPTFHEIRSLAGRLHEAEYSEIHGKKEGKAFAQRLLGHSSEATTKKYLDPRKKEFILV</sequence>
<dbReference type="PANTHER" id="PTHR30629:SF2">
    <property type="entry name" value="PROPHAGE INTEGRASE INTS-RELATED"/>
    <property type="match status" value="1"/>
</dbReference>
<dbReference type="InterPro" id="IPR010998">
    <property type="entry name" value="Integrase_recombinase_N"/>
</dbReference>
<dbReference type="InterPro" id="IPR002104">
    <property type="entry name" value="Integrase_catalytic"/>
</dbReference>
<dbReference type="PROSITE" id="PS51900">
    <property type="entry name" value="CB"/>
    <property type="match status" value="1"/>
</dbReference>
<proteinExistence type="inferred from homology"/>
<dbReference type="Pfam" id="PF22022">
    <property type="entry name" value="Phage_int_M"/>
    <property type="match status" value="1"/>
</dbReference>
<evidence type="ECO:0000313" key="9">
    <source>
        <dbReference type="Proteomes" id="UP001320460"/>
    </source>
</evidence>
<dbReference type="Gene3D" id="1.10.443.10">
    <property type="entry name" value="Intergrase catalytic core"/>
    <property type="match status" value="1"/>
</dbReference>
<dbReference type="EMBL" id="AP025334">
    <property type="protein sequence ID" value="BDD51865.1"/>
    <property type="molecule type" value="Genomic_DNA"/>
</dbReference>
<dbReference type="InterPro" id="IPR015094">
    <property type="entry name" value="Integrase_lambda-typ_DNA-bd_N"/>
</dbReference>
<dbReference type="Pfam" id="PF00589">
    <property type="entry name" value="Phage_integrase"/>
    <property type="match status" value="1"/>
</dbReference>
<keyword evidence="3 5" id="KW-0238">DNA-binding</keyword>
<evidence type="ECO:0000256" key="2">
    <source>
        <dbReference type="ARBA" id="ARBA00022908"/>
    </source>
</evidence>
<reference evidence="8 9" key="1">
    <citation type="submission" date="2021-12" db="EMBL/GenBank/DDBJ databases">
        <title>Complete genome sequence of Phytobacter diazotrophicus TA9734.</title>
        <authorList>
            <person name="Kubota H."/>
            <person name="Nakayama Y."/>
            <person name="Ariyoshi T."/>
        </authorList>
    </citation>
    <scope>NUCLEOTIDE SEQUENCE [LARGE SCALE GENOMIC DNA]</scope>
    <source>
        <strain evidence="8 9">TA9734</strain>
    </source>
</reference>
<feature type="domain" description="Core-binding (CB)" evidence="7">
    <location>
        <begin position="76"/>
        <end position="157"/>
    </location>
</feature>
<organism evidence="8 9">
    <name type="scientific">Phytobacter diazotrophicus</name>
    <dbReference type="NCBI Taxonomy" id="395631"/>
    <lineage>
        <taxon>Bacteria</taxon>
        <taxon>Pseudomonadati</taxon>
        <taxon>Pseudomonadota</taxon>
        <taxon>Gammaproteobacteria</taxon>
        <taxon>Enterobacterales</taxon>
        <taxon>Enterobacteriaceae</taxon>
        <taxon>Phytobacter</taxon>
    </lineage>
</organism>
<gene>
    <name evidence="8" type="ORF">PDTA9734_33520</name>
</gene>
<evidence type="ECO:0000259" key="6">
    <source>
        <dbReference type="PROSITE" id="PS51898"/>
    </source>
</evidence>
<keyword evidence="2" id="KW-0229">DNA integration</keyword>
<comment type="similarity">
    <text evidence="1">Belongs to the 'phage' integrase family.</text>
</comment>
<dbReference type="Proteomes" id="UP001320460">
    <property type="component" value="Chromosome"/>
</dbReference>
<dbReference type="InterPro" id="IPR011010">
    <property type="entry name" value="DNA_brk_join_enz"/>
</dbReference>
<evidence type="ECO:0000256" key="4">
    <source>
        <dbReference type="ARBA" id="ARBA00023172"/>
    </source>
</evidence>
<dbReference type="PROSITE" id="PS51898">
    <property type="entry name" value="TYR_RECOMBINASE"/>
    <property type="match status" value="1"/>
</dbReference>
<evidence type="ECO:0000259" key="7">
    <source>
        <dbReference type="PROSITE" id="PS51900"/>
    </source>
</evidence>
<dbReference type="Gene3D" id="3.30.160.60">
    <property type="entry name" value="Classic Zinc Finger"/>
    <property type="match status" value="1"/>
</dbReference>
<evidence type="ECO:0000256" key="5">
    <source>
        <dbReference type="PROSITE-ProRule" id="PRU01248"/>
    </source>
</evidence>
<keyword evidence="4" id="KW-0233">DNA recombination</keyword>
<dbReference type="InterPro" id="IPR044068">
    <property type="entry name" value="CB"/>
</dbReference>
<evidence type="ECO:0000256" key="3">
    <source>
        <dbReference type="ARBA" id="ARBA00023125"/>
    </source>
</evidence>
<dbReference type="InterPro" id="IPR016177">
    <property type="entry name" value="DNA-bd_dom_sf"/>
</dbReference>
<keyword evidence="9" id="KW-1185">Reference proteome</keyword>
<dbReference type="InterPro" id="IPR050808">
    <property type="entry name" value="Phage_Integrase"/>
</dbReference>
<dbReference type="RefSeq" id="WP_125124958.1">
    <property type="nucleotide sequence ID" value="NZ_AP025334.1"/>
</dbReference>
<dbReference type="PANTHER" id="PTHR30629">
    <property type="entry name" value="PROPHAGE INTEGRASE"/>
    <property type="match status" value="1"/>
</dbReference>
<dbReference type="InterPro" id="IPR053876">
    <property type="entry name" value="Phage_int_M"/>
</dbReference>
<dbReference type="SUPFAM" id="SSF54171">
    <property type="entry name" value="DNA-binding domain"/>
    <property type="match status" value="1"/>
</dbReference>
<evidence type="ECO:0000313" key="8">
    <source>
        <dbReference type="EMBL" id="BDD51865.1"/>
    </source>
</evidence>